<evidence type="ECO:0000256" key="2">
    <source>
        <dbReference type="ARBA" id="ARBA00022692"/>
    </source>
</evidence>
<gene>
    <name evidence="8" type="ORF">GCM10009755_03430</name>
</gene>
<evidence type="ECO:0000313" key="9">
    <source>
        <dbReference type="Proteomes" id="UP001500755"/>
    </source>
</evidence>
<feature type="transmembrane region" description="Helical" evidence="6">
    <location>
        <begin position="132"/>
        <end position="157"/>
    </location>
</feature>
<feature type="compositionally biased region" description="Gly residues" evidence="5">
    <location>
        <begin position="329"/>
        <end position="341"/>
    </location>
</feature>
<feature type="transmembrane region" description="Helical" evidence="6">
    <location>
        <begin position="65"/>
        <end position="82"/>
    </location>
</feature>
<dbReference type="InterPro" id="IPR027417">
    <property type="entry name" value="P-loop_NTPase"/>
</dbReference>
<name>A0ABP5EIB9_9MICO</name>
<evidence type="ECO:0000256" key="3">
    <source>
        <dbReference type="ARBA" id="ARBA00022989"/>
    </source>
</evidence>
<dbReference type="SUPFAM" id="SSF52540">
    <property type="entry name" value="P-loop containing nucleoside triphosphate hydrolases"/>
    <property type="match status" value="1"/>
</dbReference>
<feature type="transmembrane region" description="Helical" evidence="6">
    <location>
        <begin position="163"/>
        <end position="184"/>
    </location>
</feature>
<dbReference type="EMBL" id="BAAANO010000004">
    <property type="protein sequence ID" value="GAA1999270.1"/>
    <property type="molecule type" value="Genomic_DNA"/>
</dbReference>
<feature type="transmembrane region" description="Helical" evidence="6">
    <location>
        <begin position="275"/>
        <end position="295"/>
    </location>
</feature>
<comment type="caution">
    <text evidence="8">The sequence shown here is derived from an EMBL/GenBank/DDBJ whole genome shotgun (WGS) entry which is preliminary data.</text>
</comment>
<evidence type="ECO:0000256" key="1">
    <source>
        <dbReference type="ARBA" id="ARBA00004651"/>
    </source>
</evidence>
<evidence type="ECO:0000313" key="8">
    <source>
        <dbReference type="EMBL" id="GAA1999270.1"/>
    </source>
</evidence>
<evidence type="ECO:0000256" key="4">
    <source>
        <dbReference type="ARBA" id="ARBA00023136"/>
    </source>
</evidence>
<dbReference type="InterPro" id="IPR011527">
    <property type="entry name" value="ABC1_TM_dom"/>
</dbReference>
<dbReference type="Pfam" id="PF00664">
    <property type="entry name" value="ABC_membrane"/>
    <property type="match status" value="1"/>
</dbReference>
<proteinExistence type="predicted"/>
<dbReference type="InterPro" id="IPR039421">
    <property type="entry name" value="Type_1_exporter"/>
</dbReference>
<protein>
    <recommendedName>
        <fullName evidence="7">ABC transmembrane type-1 domain-containing protein</fullName>
    </recommendedName>
</protein>
<accession>A0ABP5EIB9</accession>
<reference evidence="9" key="1">
    <citation type="journal article" date="2019" name="Int. J. Syst. Evol. Microbiol.">
        <title>The Global Catalogue of Microorganisms (GCM) 10K type strain sequencing project: providing services to taxonomists for standard genome sequencing and annotation.</title>
        <authorList>
            <consortium name="The Broad Institute Genomics Platform"/>
            <consortium name="The Broad Institute Genome Sequencing Center for Infectious Disease"/>
            <person name="Wu L."/>
            <person name="Ma J."/>
        </authorList>
    </citation>
    <scope>NUCLEOTIDE SEQUENCE [LARGE SCALE GENOMIC DNA]</scope>
    <source>
        <strain evidence="9">JCM 14546</strain>
    </source>
</reference>
<dbReference type="Proteomes" id="UP001500755">
    <property type="component" value="Unassembled WGS sequence"/>
</dbReference>
<feature type="region of interest" description="Disordered" evidence="5">
    <location>
        <begin position="323"/>
        <end position="346"/>
    </location>
</feature>
<dbReference type="PANTHER" id="PTHR24221">
    <property type="entry name" value="ATP-BINDING CASSETTE SUB-FAMILY B"/>
    <property type="match status" value="1"/>
</dbReference>
<comment type="subcellular location">
    <subcellularLocation>
        <location evidence="1">Cell membrane</location>
        <topology evidence="1">Multi-pass membrane protein</topology>
    </subcellularLocation>
</comment>
<evidence type="ECO:0000256" key="6">
    <source>
        <dbReference type="SAM" id="Phobius"/>
    </source>
</evidence>
<feature type="domain" description="ABC transmembrane type-1" evidence="7">
    <location>
        <begin position="32"/>
        <end position="300"/>
    </location>
</feature>
<feature type="transmembrane region" description="Helical" evidence="6">
    <location>
        <begin position="248"/>
        <end position="269"/>
    </location>
</feature>
<dbReference type="InterPro" id="IPR036640">
    <property type="entry name" value="ABC1_TM_sf"/>
</dbReference>
<dbReference type="PANTHER" id="PTHR24221:SF654">
    <property type="entry name" value="ATP-BINDING CASSETTE SUB-FAMILY B MEMBER 6"/>
    <property type="match status" value="1"/>
</dbReference>
<evidence type="ECO:0000259" key="7">
    <source>
        <dbReference type="PROSITE" id="PS50929"/>
    </source>
</evidence>
<feature type="transmembrane region" description="Helical" evidence="6">
    <location>
        <begin position="32"/>
        <end position="53"/>
    </location>
</feature>
<dbReference type="RefSeq" id="WP_344306403.1">
    <property type="nucleotide sequence ID" value="NZ_BAAANO010000004.1"/>
</dbReference>
<dbReference type="Gene3D" id="1.20.1560.10">
    <property type="entry name" value="ABC transporter type 1, transmembrane domain"/>
    <property type="match status" value="1"/>
</dbReference>
<keyword evidence="2 6" id="KW-0812">Transmembrane</keyword>
<dbReference type="Gene3D" id="3.40.50.300">
    <property type="entry name" value="P-loop containing nucleotide triphosphate hydrolases"/>
    <property type="match status" value="1"/>
</dbReference>
<keyword evidence="4 6" id="KW-0472">Membrane</keyword>
<keyword evidence="9" id="KW-1185">Reference proteome</keyword>
<dbReference type="SUPFAM" id="SSF90123">
    <property type="entry name" value="ABC transporter transmembrane region"/>
    <property type="match status" value="1"/>
</dbReference>
<organism evidence="8 9">
    <name type="scientific">Brevibacterium samyangense</name>
    <dbReference type="NCBI Taxonomy" id="366888"/>
    <lineage>
        <taxon>Bacteria</taxon>
        <taxon>Bacillati</taxon>
        <taxon>Actinomycetota</taxon>
        <taxon>Actinomycetes</taxon>
        <taxon>Micrococcales</taxon>
        <taxon>Brevibacteriaceae</taxon>
        <taxon>Brevibacterium</taxon>
    </lineage>
</organism>
<keyword evidence="3 6" id="KW-1133">Transmembrane helix</keyword>
<dbReference type="PROSITE" id="PS50929">
    <property type="entry name" value="ABC_TM1F"/>
    <property type="match status" value="1"/>
</dbReference>
<sequence length="579" mass="59764">MSTGEAEATDRATRASAAQALPALLEGGRRRIMALLIVCGLATAALAGLSAWATNAAMNGRGAGWLGAVLASALGVGAVRAGERILAERLGQSYIHRIRVDLVATALHGASATSPGVLIARTTNDLTAVKNWVSLGIAPMITAVPLVLGVLVVLALIHPAAAFALAFVVCVLVAVLALSSDVLYERARTVRKHRGRLASATADTVGALEAIRAAGGERRETNHIDRLGAKVAQAAVHRSRVTGLLRGASAAAAALATAGVVVVGVSGALTPAQTTSALLVVGIVATPLLDLGRVVEYRQNFKAARRVLVPALAGVPLGNRSDGSAAPGVGDGSGVGNGSDGAGSVYGHPAVDERTLAVDLAFEEANADGFWTFSSYGLEFSGGRRVPDLVARPGNRVLIDADDPEDARTLVQAIAGIAETEAGTVRIADIAMDRAEGRDRRRVLGLARGTDLLPRGSIDRAVRYREPDSSPEEARPLIERLGLAESVDALPKKERTLLVRGGEPLTAPQRALVHVARAAFGSPDVLVLDRMAEALDPAGLEAVGALVRDYPGVVFTTDRVLAEGPAQEQGGAGWRVWTV</sequence>
<evidence type="ECO:0000256" key="5">
    <source>
        <dbReference type="SAM" id="MobiDB-lite"/>
    </source>
</evidence>